<dbReference type="EMBL" id="VDCQ01000040">
    <property type="protein sequence ID" value="TNJ63625.1"/>
    <property type="molecule type" value="Genomic_DNA"/>
</dbReference>
<evidence type="ECO:0000256" key="3">
    <source>
        <dbReference type="ARBA" id="ARBA00023136"/>
    </source>
</evidence>
<dbReference type="Proteomes" id="UP000307943">
    <property type="component" value="Unassembled WGS sequence"/>
</dbReference>
<name>A0A5C4T4C3_9BACL</name>
<protein>
    <submittedName>
        <fullName evidence="7">Extracellular solute-binding protein</fullName>
    </submittedName>
</protein>
<feature type="signal peptide" evidence="6">
    <location>
        <begin position="1"/>
        <end position="27"/>
    </location>
</feature>
<evidence type="ECO:0000256" key="2">
    <source>
        <dbReference type="ARBA" id="ARBA00022729"/>
    </source>
</evidence>
<accession>A0A5C4T4C3</accession>
<dbReference type="OrthoDB" id="3226017at2"/>
<evidence type="ECO:0000256" key="6">
    <source>
        <dbReference type="SAM" id="SignalP"/>
    </source>
</evidence>
<dbReference type="SUPFAM" id="SSF53850">
    <property type="entry name" value="Periplasmic binding protein-like II"/>
    <property type="match status" value="1"/>
</dbReference>
<keyword evidence="5" id="KW-0449">Lipoprotein</keyword>
<proteinExistence type="predicted"/>
<dbReference type="AlphaFoldDB" id="A0A5C4T4C3"/>
<dbReference type="PANTHER" id="PTHR43649:SF33">
    <property type="entry name" value="POLYGALACTURONAN_RHAMNOGALACTURONAN-BINDING PROTEIN YTCQ"/>
    <property type="match status" value="1"/>
</dbReference>
<organism evidence="7 8">
    <name type="scientific">Paenibacillus hemerocallicola</name>
    <dbReference type="NCBI Taxonomy" id="1172614"/>
    <lineage>
        <taxon>Bacteria</taxon>
        <taxon>Bacillati</taxon>
        <taxon>Bacillota</taxon>
        <taxon>Bacilli</taxon>
        <taxon>Bacillales</taxon>
        <taxon>Paenibacillaceae</taxon>
        <taxon>Paenibacillus</taxon>
    </lineage>
</organism>
<keyword evidence="4" id="KW-0564">Palmitate</keyword>
<feature type="chain" id="PRO_5022994799" evidence="6">
    <location>
        <begin position="28"/>
        <end position="436"/>
    </location>
</feature>
<gene>
    <name evidence="7" type="ORF">FE784_24525</name>
</gene>
<evidence type="ECO:0000256" key="4">
    <source>
        <dbReference type="ARBA" id="ARBA00023139"/>
    </source>
</evidence>
<dbReference type="Gene3D" id="3.40.190.10">
    <property type="entry name" value="Periplasmic binding protein-like II"/>
    <property type="match status" value="1"/>
</dbReference>
<keyword evidence="1" id="KW-1003">Cell membrane</keyword>
<comment type="caution">
    <text evidence="7">The sequence shown here is derived from an EMBL/GenBank/DDBJ whole genome shotgun (WGS) entry which is preliminary data.</text>
</comment>
<keyword evidence="2 6" id="KW-0732">Signal</keyword>
<sequence length="436" mass="48116">MLKGAVLMRIGWKATGILLSVSVLASACGKTAGETEKTVMPPEERKPAVIRLLQDGATMTEEEFQTLVQAPVKAKYPHLTVELQVNTKSDEGLQQLIAGGDFPELILTSFSRIAIHREMATSSDLTPLVKENGMDLNLFDSVPLETVRKYSKPGELSAIPFSLNFLATFYNKDLFDNFGVPYPPDGMTWDAALETAKRFSRTTGGVQYRGAMMTGLFDLNSQLSLPYFSPETKKVSIHTDGWKRMVNLIAQFQLIPGNRGTNLDHFMKEQSVAMMFSYDARFHNLEAVYGTPADFKWDVAQLPSFPERPNVSAGSTGHYLMVSSLGANKQDAFRVIEVLVGAENQKTMTQRGRFTSLKDPAIKALYGQNLKSAQGKNIQGIFKSSFAPPFAGTMHDTKVRPYLQTALNKVIEGQADVNSALREAEEAANRELVLTP</sequence>
<keyword evidence="8" id="KW-1185">Reference proteome</keyword>
<dbReference type="InterPro" id="IPR006059">
    <property type="entry name" value="SBP"/>
</dbReference>
<evidence type="ECO:0000313" key="7">
    <source>
        <dbReference type="EMBL" id="TNJ63625.1"/>
    </source>
</evidence>
<evidence type="ECO:0000256" key="5">
    <source>
        <dbReference type="ARBA" id="ARBA00023288"/>
    </source>
</evidence>
<evidence type="ECO:0000313" key="8">
    <source>
        <dbReference type="Proteomes" id="UP000307943"/>
    </source>
</evidence>
<reference evidence="7 8" key="1">
    <citation type="submission" date="2019-05" db="EMBL/GenBank/DDBJ databases">
        <title>We sequenced the genome of Paenibacillus hemerocallicola KCTC 33185 for further insight into its adaptation and study the phylogeny of Paenibacillus.</title>
        <authorList>
            <person name="Narsing Rao M.P."/>
        </authorList>
    </citation>
    <scope>NUCLEOTIDE SEQUENCE [LARGE SCALE GENOMIC DNA]</scope>
    <source>
        <strain evidence="7 8">KCTC 33185</strain>
    </source>
</reference>
<dbReference type="PANTHER" id="PTHR43649">
    <property type="entry name" value="ARABINOSE-BINDING PROTEIN-RELATED"/>
    <property type="match status" value="1"/>
</dbReference>
<dbReference type="PROSITE" id="PS51257">
    <property type="entry name" value="PROKAR_LIPOPROTEIN"/>
    <property type="match status" value="1"/>
</dbReference>
<evidence type="ECO:0000256" key="1">
    <source>
        <dbReference type="ARBA" id="ARBA00022475"/>
    </source>
</evidence>
<keyword evidence="3" id="KW-0472">Membrane</keyword>
<dbReference type="InterPro" id="IPR050490">
    <property type="entry name" value="Bact_solute-bd_prot1"/>
</dbReference>
<dbReference type="Pfam" id="PF01547">
    <property type="entry name" value="SBP_bac_1"/>
    <property type="match status" value="1"/>
</dbReference>